<evidence type="ECO:0000313" key="9">
    <source>
        <dbReference type="Proteomes" id="UP000796880"/>
    </source>
</evidence>
<dbReference type="OrthoDB" id="10612386at2759"/>
<protein>
    <submittedName>
        <fullName evidence="8">Uncharacterized protein</fullName>
    </submittedName>
</protein>
<feature type="region of interest" description="Disordered" evidence="7">
    <location>
        <begin position="117"/>
        <end position="201"/>
    </location>
</feature>
<feature type="compositionally biased region" description="Basic residues" evidence="7">
    <location>
        <begin position="158"/>
        <end position="169"/>
    </location>
</feature>
<keyword evidence="4" id="KW-0932">Cytokinin signaling pathway</keyword>
<feature type="compositionally biased region" description="Basic and acidic residues" evidence="7">
    <location>
        <begin position="170"/>
        <end position="195"/>
    </location>
</feature>
<dbReference type="PANTHER" id="PTHR33347:SF31">
    <property type="entry name" value="PROTEIN SOB FIVE-LIKE 1"/>
    <property type="match status" value="1"/>
</dbReference>
<name>A0A8K0DJ65_9ROSA</name>
<evidence type="ECO:0000313" key="8">
    <source>
        <dbReference type="EMBL" id="KAF3432032.1"/>
    </source>
</evidence>
<dbReference type="InterPro" id="IPR044670">
    <property type="entry name" value="SOFL"/>
</dbReference>
<feature type="compositionally biased region" description="Acidic residues" evidence="7">
    <location>
        <begin position="128"/>
        <end position="137"/>
    </location>
</feature>
<proteinExistence type="inferred from homology"/>
<evidence type="ECO:0000256" key="7">
    <source>
        <dbReference type="SAM" id="MobiDB-lite"/>
    </source>
</evidence>
<evidence type="ECO:0000256" key="6">
    <source>
        <dbReference type="ARBA" id="ARBA00024199"/>
    </source>
</evidence>
<evidence type="ECO:0000256" key="1">
    <source>
        <dbReference type="ARBA" id="ARBA00004496"/>
    </source>
</evidence>
<dbReference type="GO" id="GO:0009691">
    <property type="term" value="P:cytokinin biosynthetic process"/>
    <property type="evidence" value="ECO:0007669"/>
    <property type="project" value="UniProtKB-KW"/>
</dbReference>
<dbReference type="AlphaFoldDB" id="A0A8K0DJ65"/>
<dbReference type="PANTHER" id="PTHR33347">
    <property type="entry name" value="OSJNBA0091C07.3 PROTEIN"/>
    <property type="match status" value="1"/>
</dbReference>
<organism evidence="8 9">
    <name type="scientific">Rhamnella rubrinervis</name>
    <dbReference type="NCBI Taxonomy" id="2594499"/>
    <lineage>
        <taxon>Eukaryota</taxon>
        <taxon>Viridiplantae</taxon>
        <taxon>Streptophyta</taxon>
        <taxon>Embryophyta</taxon>
        <taxon>Tracheophyta</taxon>
        <taxon>Spermatophyta</taxon>
        <taxon>Magnoliopsida</taxon>
        <taxon>eudicotyledons</taxon>
        <taxon>Gunneridae</taxon>
        <taxon>Pentapetalae</taxon>
        <taxon>rosids</taxon>
        <taxon>fabids</taxon>
        <taxon>Rosales</taxon>
        <taxon>Rhamnaceae</taxon>
        <taxon>rhamnoid group</taxon>
        <taxon>Rhamneae</taxon>
        <taxon>Rhamnella</taxon>
    </lineage>
</organism>
<feature type="compositionally biased region" description="Basic and acidic residues" evidence="7">
    <location>
        <begin position="117"/>
        <end position="127"/>
    </location>
</feature>
<keyword evidence="2" id="KW-0963">Cytoplasm</keyword>
<sequence length="201" mass="22928">MRTEEKLTSKSEAKCRNPIGYSAFFTEEKAALLLQKQSSKVPNLKDFVPFCFVGLYRLSLYLKLLVMEPSKVLGDAEKCISSSESGWTMYICSQVHNKNYGGEEEEEEDDNDVYFVTDKEVDRRNDNKDDDESDDSMASDASSGPTLHELPCEEGRLRNQRKYFSGKKACKQEKNNKREERRIKGELKQSVHKADSAASQV</sequence>
<evidence type="ECO:0000256" key="4">
    <source>
        <dbReference type="ARBA" id="ARBA00022864"/>
    </source>
</evidence>
<keyword evidence="5" id="KW-0539">Nucleus</keyword>
<dbReference type="GO" id="GO:0005737">
    <property type="term" value="C:cytoplasm"/>
    <property type="evidence" value="ECO:0007669"/>
    <property type="project" value="UniProtKB-SubCell"/>
</dbReference>
<comment type="similarity">
    <text evidence="6">Belongs to the SOFL plant protein family.</text>
</comment>
<evidence type="ECO:0000256" key="2">
    <source>
        <dbReference type="ARBA" id="ARBA00022490"/>
    </source>
</evidence>
<keyword evidence="3" id="KW-0203">Cytokinin biosynthesis</keyword>
<gene>
    <name evidence="8" type="ORF">FNV43_RR26771</name>
</gene>
<evidence type="ECO:0000256" key="3">
    <source>
        <dbReference type="ARBA" id="ARBA00022712"/>
    </source>
</evidence>
<accession>A0A8K0DJ65</accession>
<comment type="caution">
    <text evidence="8">The sequence shown here is derived from an EMBL/GenBank/DDBJ whole genome shotgun (WGS) entry which is preliminary data.</text>
</comment>
<reference evidence="8" key="1">
    <citation type="submission" date="2020-03" db="EMBL/GenBank/DDBJ databases">
        <title>A high-quality chromosome-level genome assembly of a woody plant with both climbing and erect habits, Rhamnella rubrinervis.</title>
        <authorList>
            <person name="Lu Z."/>
            <person name="Yang Y."/>
            <person name="Zhu X."/>
            <person name="Sun Y."/>
        </authorList>
    </citation>
    <scope>NUCLEOTIDE SEQUENCE</scope>
    <source>
        <strain evidence="8">BYM</strain>
        <tissue evidence="8">Leaf</tissue>
    </source>
</reference>
<dbReference type="Proteomes" id="UP000796880">
    <property type="component" value="Unassembled WGS sequence"/>
</dbReference>
<evidence type="ECO:0000256" key="5">
    <source>
        <dbReference type="ARBA" id="ARBA00023242"/>
    </source>
</evidence>
<keyword evidence="9" id="KW-1185">Reference proteome</keyword>
<dbReference type="EMBL" id="VOIH02000012">
    <property type="protein sequence ID" value="KAF3432032.1"/>
    <property type="molecule type" value="Genomic_DNA"/>
</dbReference>
<dbReference type="GO" id="GO:0009736">
    <property type="term" value="P:cytokinin-activated signaling pathway"/>
    <property type="evidence" value="ECO:0007669"/>
    <property type="project" value="UniProtKB-KW"/>
</dbReference>
<comment type="subcellular location">
    <subcellularLocation>
        <location evidence="1">Cytoplasm</location>
    </subcellularLocation>
</comment>